<reference evidence="1" key="1">
    <citation type="submission" date="2024-04" db="UniProtKB">
        <authorList>
            <consortium name="EnsemblMetazoa"/>
        </authorList>
    </citation>
    <scope>IDENTIFICATION</scope>
    <source>
        <strain evidence="1">EBRO</strain>
    </source>
</reference>
<protein>
    <submittedName>
        <fullName evidence="1">Uncharacterized protein</fullName>
    </submittedName>
</protein>
<dbReference type="Proteomes" id="UP000075880">
    <property type="component" value="Unassembled WGS sequence"/>
</dbReference>
<dbReference type="EnsemblMetazoa" id="ENSAATROPT004523">
    <property type="protein sequence ID" value="ENSAATROPP004335"/>
    <property type="gene ID" value="ENSAATROPG003596"/>
</dbReference>
<dbReference type="AlphaFoldDB" id="A0AAG5CZY0"/>
<evidence type="ECO:0000313" key="2">
    <source>
        <dbReference type="Proteomes" id="UP000075880"/>
    </source>
</evidence>
<name>A0AAG5CZY0_ANOAO</name>
<proteinExistence type="predicted"/>
<evidence type="ECO:0000313" key="1">
    <source>
        <dbReference type="EnsemblMetazoa" id="ENSAATROPP004335"/>
    </source>
</evidence>
<accession>A0AAG5CZY0</accession>
<organism evidence="1 2">
    <name type="scientific">Anopheles atroparvus</name>
    <name type="common">European mosquito</name>
    <dbReference type="NCBI Taxonomy" id="41427"/>
    <lineage>
        <taxon>Eukaryota</taxon>
        <taxon>Metazoa</taxon>
        <taxon>Ecdysozoa</taxon>
        <taxon>Arthropoda</taxon>
        <taxon>Hexapoda</taxon>
        <taxon>Insecta</taxon>
        <taxon>Pterygota</taxon>
        <taxon>Neoptera</taxon>
        <taxon>Endopterygota</taxon>
        <taxon>Diptera</taxon>
        <taxon>Nematocera</taxon>
        <taxon>Culicoidea</taxon>
        <taxon>Culicidae</taxon>
        <taxon>Anophelinae</taxon>
        <taxon>Anopheles</taxon>
    </lineage>
</organism>
<sequence length="298" mass="32484">MMQLSSHECDLTMASFRMVHRLMQTPSSMTTFGPIVTFGPIRHPAPIFAVGSTNTLPTNPAGPLYSRSGCRCRTDDRYRHMPVRKSRGCPMSIQNPFNSNAYSSFSVDITGKISFSIEVGFSSMRERTDGLSTYMPALILLLTNSCGFSMKLLMQPSSAYSTTPYLEGSSTRVTTIVPSRPCRRWNCSNSLNGKSQMMSELSTKNGSVLSESIDLASASGPAVPSGSVSWEKISFTPSRSTWALSSASICSARYDTARMTWVTPASTRASIWCSRIGLLANSTNGFGVLRVSGRRRVP</sequence>
<keyword evidence="2" id="KW-1185">Reference proteome</keyword>